<proteinExistence type="predicted"/>
<feature type="region of interest" description="Disordered" evidence="1">
    <location>
        <begin position="39"/>
        <end position="61"/>
    </location>
</feature>
<sequence>MLYGCKNHGDGCYHHILTKVRPLTRFNASAPLIFTADAREKGRGDGGSPGGMAEGGGWWRAPRGGTATAVRRCSASGNQRTAAGRT</sequence>
<dbReference type="EMBL" id="AP009082">
    <property type="protein sequence ID" value="BAI39751.1"/>
    <property type="molecule type" value="Genomic_DNA"/>
</dbReference>
<organism evidence="2">
    <name type="scientific">Oryza sativa subsp. indica</name>
    <name type="common">Rice</name>
    <dbReference type="NCBI Taxonomy" id="39946"/>
    <lineage>
        <taxon>Eukaryota</taxon>
        <taxon>Viridiplantae</taxon>
        <taxon>Streptophyta</taxon>
        <taxon>Embryophyta</taxon>
        <taxon>Tracheophyta</taxon>
        <taxon>Spermatophyta</taxon>
        <taxon>Magnoliopsida</taxon>
        <taxon>Liliopsida</taxon>
        <taxon>Poales</taxon>
        <taxon>Poaceae</taxon>
        <taxon>BOP clade</taxon>
        <taxon>Oryzoideae</taxon>
        <taxon>Oryzeae</taxon>
        <taxon>Oryzinae</taxon>
        <taxon>Oryza</taxon>
        <taxon>Oryza sativa</taxon>
    </lineage>
</organism>
<accession>C8TF29</accession>
<gene>
    <name evidence="2" type="primary">K0063H06.43</name>
</gene>
<evidence type="ECO:0000256" key="1">
    <source>
        <dbReference type="SAM" id="MobiDB-lite"/>
    </source>
</evidence>
<name>C8TF29_ORYSI</name>
<evidence type="ECO:0000313" key="2">
    <source>
        <dbReference type="EMBL" id="BAI39751.1"/>
    </source>
</evidence>
<reference evidence="2" key="1">
    <citation type="journal article" date="2009" name="Plant J.">
        <title>Comparative analysis of complete orthologous centromeres from two subspecies of rice reveals rapid variation of centromere organization and structure.</title>
        <authorList>
            <person name="Wu J."/>
            <person name="Fujisawa M."/>
            <person name="Tian Z."/>
            <person name="Yamagata H."/>
            <person name="Kamiya K."/>
            <person name="Shibata M."/>
            <person name="Hosokawa S."/>
            <person name="Ito Y."/>
            <person name="Hamada M."/>
            <person name="Katagiri S."/>
            <person name="Kurita K."/>
            <person name="Yamamoto M."/>
            <person name="Kikuta A."/>
            <person name="Machita K."/>
            <person name="Karasawa W."/>
            <person name="Kanamori H."/>
            <person name="Namiki N."/>
            <person name="Mizuno H."/>
            <person name="Ma J."/>
            <person name="Sasaki T."/>
            <person name="Matsumoto T."/>
        </authorList>
    </citation>
    <scope>NUCLEOTIDE SEQUENCE</scope>
</reference>
<dbReference type="AlphaFoldDB" id="C8TF29"/>
<protein>
    <submittedName>
        <fullName evidence="2">Uncharacterized protein K0063H06.43</fullName>
    </submittedName>
</protein>
<feature type="compositionally biased region" description="Gly residues" evidence="1">
    <location>
        <begin position="45"/>
        <end position="58"/>
    </location>
</feature>